<evidence type="ECO:0000313" key="3">
    <source>
        <dbReference type="Proteomes" id="UP000053342"/>
    </source>
</evidence>
<gene>
    <name evidence="2" type="ORF">PV06_02845</name>
</gene>
<dbReference type="EMBL" id="KN847333">
    <property type="protein sequence ID" value="KIW47261.1"/>
    <property type="molecule type" value="Genomic_DNA"/>
</dbReference>
<reference evidence="2 3" key="1">
    <citation type="submission" date="2015-01" db="EMBL/GenBank/DDBJ databases">
        <title>The Genome Sequence of Exophiala oligosperma CBS72588.</title>
        <authorList>
            <consortium name="The Broad Institute Genomics Platform"/>
            <person name="Cuomo C."/>
            <person name="de Hoog S."/>
            <person name="Gorbushina A."/>
            <person name="Stielow B."/>
            <person name="Teixiera M."/>
            <person name="Abouelleil A."/>
            <person name="Chapman S.B."/>
            <person name="Priest M."/>
            <person name="Young S.K."/>
            <person name="Wortman J."/>
            <person name="Nusbaum C."/>
            <person name="Birren B."/>
        </authorList>
    </citation>
    <scope>NUCLEOTIDE SEQUENCE [LARGE SCALE GENOMIC DNA]</scope>
    <source>
        <strain evidence="2 3">CBS 72588</strain>
    </source>
</reference>
<dbReference type="OrthoDB" id="4117575at2759"/>
<dbReference type="HOGENOM" id="CLU_1475182_0_0_1"/>
<name>A0A0D2B4S2_9EURO</name>
<sequence length="210" mass="23613">MHSLSRFAALLSTLVAALLLHADPARATPLTSHSATLVARDILSDHGSSCTYWTDQEPNGYYRLKIKCDKVGRGLKVAARVSFNNMIFATEWIDYNNLNQVVQSASYNSDRRVEDLNFQWFFGTSGMPDMGNCNSQLVEVEQIIKNAWYNSMTCTDISPYLKVRAVLDLPGAAINQYSEWIQTPGTVNTLERESWFGKPSAYAQWTVRDA</sequence>
<proteinExistence type="predicted"/>
<evidence type="ECO:0000313" key="2">
    <source>
        <dbReference type="EMBL" id="KIW47261.1"/>
    </source>
</evidence>
<keyword evidence="3" id="KW-1185">Reference proteome</keyword>
<dbReference type="GeneID" id="27354919"/>
<evidence type="ECO:0000256" key="1">
    <source>
        <dbReference type="SAM" id="SignalP"/>
    </source>
</evidence>
<dbReference type="Proteomes" id="UP000053342">
    <property type="component" value="Unassembled WGS sequence"/>
</dbReference>
<feature type="signal peptide" evidence="1">
    <location>
        <begin position="1"/>
        <end position="27"/>
    </location>
</feature>
<dbReference type="AlphaFoldDB" id="A0A0D2B4S2"/>
<accession>A0A0D2B4S2</accession>
<dbReference type="VEuPathDB" id="FungiDB:PV06_02845"/>
<feature type="chain" id="PRO_5002254213" evidence="1">
    <location>
        <begin position="28"/>
        <end position="210"/>
    </location>
</feature>
<protein>
    <submittedName>
        <fullName evidence="2">Uncharacterized protein</fullName>
    </submittedName>
</protein>
<organism evidence="2 3">
    <name type="scientific">Exophiala oligosperma</name>
    <dbReference type="NCBI Taxonomy" id="215243"/>
    <lineage>
        <taxon>Eukaryota</taxon>
        <taxon>Fungi</taxon>
        <taxon>Dikarya</taxon>
        <taxon>Ascomycota</taxon>
        <taxon>Pezizomycotina</taxon>
        <taxon>Eurotiomycetes</taxon>
        <taxon>Chaetothyriomycetidae</taxon>
        <taxon>Chaetothyriales</taxon>
        <taxon>Herpotrichiellaceae</taxon>
        <taxon>Exophiala</taxon>
    </lineage>
</organism>
<dbReference type="RefSeq" id="XP_016267477.1">
    <property type="nucleotide sequence ID" value="XM_016403580.1"/>
</dbReference>
<keyword evidence="1" id="KW-0732">Signal</keyword>